<dbReference type="Pfam" id="PF00386">
    <property type="entry name" value="C1q"/>
    <property type="match status" value="1"/>
</dbReference>
<evidence type="ECO:0000259" key="10">
    <source>
        <dbReference type="PROSITE" id="PS50871"/>
    </source>
</evidence>
<evidence type="ECO:0000256" key="3">
    <source>
        <dbReference type="ARBA" id="ARBA00022530"/>
    </source>
</evidence>
<feature type="signal peptide" evidence="9">
    <location>
        <begin position="1"/>
        <end position="20"/>
    </location>
</feature>
<keyword evidence="2" id="KW-0964">Secreted</keyword>
<dbReference type="InterPro" id="IPR011489">
    <property type="entry name" value="EMI_domain"/>
</dbReference>
<keyword evidence="4 9" id="KW-0732">Signal</keyword>
<feature type="region of interest" description="Disordered" evidence="8">
    <location>
        <begin position="130"/>
        <end position="164"/>
    </location>
</feature>
<dbReference type="InterPro" id="IPR008983">
    <property type="entry name" value="Tumour_necrosis_fac-like_dom"/>
</dbReference>
<evidence type="ECO:0000256" key="6">
    <source>
        <dbReference type="ARBA" id="ARBA00023157"/>
    </source>
</evidence>
<dbReference type="OrthoDB" id="9944757at2759"/>
<evidence type="ECO:0000256" key="2">
    <source>
        <dbReference type="ARBA" id="ARBA00022525"/>
    </source>
</evidence>
<organism evidence="12 13">
    <name type="scientific">Chanos chanos</name>
    <name type="common">Milkfish</name>
    <name type="synonym">Mugil chanos</name>
    <dbReference type="NCBI Taxonomy" id="29144"/>
    <lineage>
        <taxon>Eukaryota</taxon>
        <taxon>Metazoa</taxon>
        <taxon>Chordata</taxon>
        <taxon>Craniata</taxon>
        <taxon>Vertebrata</taxon>
        <taxon>Euteleostomi</taxon>
        <taxon>Actinopterygii</taxon>
        <taxon>Neopterygii</taxon>
        <taxon>Teleostei</taxon>
        <taxon>Ostariophysi</taxon>
        <taxon>Gonorynchiformes</taxon>
        <taxon>Chanidae</taxon>
        <taxon>Chanos</taxon>
    </lineage>
</organism>
<proteinExistence type="predicted"/>
<dbReference type="InterPro" id="IPR027267">
    <property type="entry name" value="AH/BAR_dom_sf"/>
</dbReference>
<evidence type="ECO:0000256" key="4">
    <source>
        <dbReference type="ARBA" id="ARBA00022729"/>
    </source>
</evidence>
<evidence type="ECO:0000256" key="1">
    <source>
        <dbReference type="ARBA" id="ARBA00004498"/>
    </source>
</evidence>
<accession>A0A6J2VBY5</accession>
<keyword evidence="12" id="KW-1185">Reference proteome</keyword>
<dbReference type="PANTHER" id="PTHR15427:SF1">
    <property type="entry name" value="EMILIN-1"/>
    <property type="match status" value="1"/>
</dbReference>
<feature type="domain" description="EMI" evidence="11">
    <location>
        <begin position="49"/>
        <end position="124"/>
    </location>
</feature>
<evidence type="ECO:0000259" key="11">
    <source>
        <dbReference type="PROSITE" id="PS51041"/>
    </source>
</evidence>
<reference evidence="13" key="1">
    <citation type="submission" date="2025-08" db="UniProtKB">
        <authorList>
            <consortium name="RefSeq"/>
        </authorList>
    </citation>
    <scope>IDENTIFICATION</scope>
</reference>
<dbReference type="Gene3D" id="2.60.120.40">
    <property type="match status" value="1"/>
</dbReference>
<dbReference type="AlphaFoldDB" id="A0A6J2VBY5"/>
<keyword evidence="6" id="KW-1015">Disulfide bond</keyword>
<evidence type="ECO:0000313" key="13">
    <source>
        <dbReference type="RefSeq" id="XP_030628661.1"/>
    </source>
</evidence>
<feature type="compositionally biased region" description="Basic and acidic residues" evidence="8">
    <location>
        <begin position="150"/>
        <end position="164"/>
    </location>
</feature>
<keyword evidence="5 7" id="KW-0175">Coiled coil</keyword>
<dbReference type="InterPro" id="IPR001073">
    <property type="entry name" value="C1q_dom"/>
</dbReference>
<name>A0A6J2VBY5_CHACN</name>
<evidence type="ECO:0000256" key="9">
    <source>
        <dbReference type="SAM" id="SignalP"/>
    </source>
</evidence>
<evidence type="ECO:0000256" key="5">
    <source>
        <dbReference type="ARBA" id="ARBA00023054"/>
    </source>
</evidence>
<feature type="domain" description="C1q" evidence="10">
    <location>
        <begin position="905"/>
        <end position="1051"/>
    </location>
</feature>
<dbReference type="SUPFAM" id="SSF49842">
    <property type="entry name" value="TNF-like"/>
    <property type="match status" value="1"/>
</dbReference>
<dbReference type="InterPro" id="IPR050392">
    <property type="entry name" value="Collagen/C1q_domain"/>
</dbReference>
<gene>
    <name evidence="13" type="primary">emilin1a</name>
</gene>
<dbReference type="Pfam" id="PF07546">
    <property type="entry name" value="EMI"/>
    <property type="match status" value="1"/>
</dbReference>
<dbReference type="InParanoid" id="A0A6J2VBY5"/>
<keyword evidence="3" id="KW-0272">Extracellular matrix</keyword>
<dbReference type="RefSeq" id="XP_030628661.1">
    <property type="nucleotide sequence ID" value="XM_030772801.1"/>
</dbReference>
<dbReference type="PANTHER" id="PTHR15427">
    <property type="entry name" value="EMILIN ELASTIN MICROFIBRIL INTERFACE-LOCATED PROTEIN ELASTIN MICROFIBRIL INTERFACER"/>
    <property type="match status" value="1"/>
</dbReference>
<dbReference type="CTD" id="566473"/>
<sequence length="1053" mass="117311">MARHCLYILATLIIHGGILGAASYASSYDQHLDQSQSIRQNGARVASRHRNWCAYVVTKAISCVMEDGVETYIKPDYQRCGWGQCSRVVVYRTYRRPKYKLAYKMVTQMEWKCCYGYSGDDCSEGPIGGVDIQVTAGRPHTSQTGSSRGSEQRGGEGRGDSDKMRQLEEKIQTLTKDLHDLQSTLHGMNEKLHDESRRTGLNGGRNPADAAQPEMRETINSIQTKLDFLDNMTQVHDRTLININNHLVNGNGRGNELDVSSSRYVTMKEEILKELERRVTLSCSACQTGVENVHRQQQEDRERIRALEKHINVMEQHHQQTVELLQKELTHLQSCCDSLTDLERRVSVLERKVSSNSESYDILQNRLEKELKGTRGNGGRGKVTEERLNSRLKDLERRLNGTMRKAEQKCTLTESSVKEQFQREVGQIRNSIHSRMDEHDLRISGNEVDIRNLKDTVSDHNDLLIQLKNTTSAIDSSLTSMMDLCTETCGPNGKGRETEDSLKTLQWQVISNQDEIKRFDTRLNDLSLSGDSVMDRITDLSSDISKIKAWTRENGENLNKIVSEVEILGSDCGVCSSFEDELHTLRNTTNDVINRWQGEITVLHNRIDSDETVCSQVCSNLQEEVGKLKEDVEKCKGQCTVSSEEHKKHINDQRAITSTLGRDLKSLQGELSGVIGTFTAISDTLKGLNRTVQRHNNAIVDLGSTKDRFFTELDKLQRELDEHVEDSRGTFDRVSEEFHHFNSSVMVEISECKHSGDGLQKRLSKMEGICGRLDSMSESLERIKDALGRHVSGLWNCVNGLNATVISQGEAIESIQSTHLENIHGKMNSLNSSIIEVLKEFQTFTEQDFVGPPGEPGPRGERGYSGLPGPRGPPGKDGPQGKQGKEGPVGPPGLRGEEGPPGEDAKVPRLSFSAALTKPQVTAGTIIFDKVFVNEGQFYNPRTGMFTAPVNGRYFFSAVLTGHKNVKIEAVLSKSNLGIARGDSAGYQPEGLEKPTADARHTPGSVAVFNIILPLEEGDIVCIDLVTGKLAHSIEPLTIFSGMLLYEDVDAII</sequence>
<dbReference type="Gene3D" id="1.20.1270.60">
    <property type="entry name" value="Arfaptin homology (AH) domain/BAR domain"/>
    <property type="match status" value="1"/>
</dbReference>
<evidence type="ECO:0000256" key="7">
    <source>
        <dbReference type="SAM" id="Coils"/>
    </source>
</evidence>
<dbReference type="PROSITE" id="PS51041">
    <property type="entry name" value="EMI"/>
    <property type="match status" value="1"/>
</dbReference>
<dbReference type="SMART" id="SM00110">
    <property type="entry name" value="C1Q"/>
    <property type="match status" value="1"/>
</dbReference>
<evidence type="ECO:0000256" key="8">
    <source>
        <dbReference type="SAM" id="MobiDB-lite"/>
    </source>
</evidence>
<feature type="compositionally biased region" description="Low complexity" evidence="8">
    <location>
        <begin position="880"/>
        <end position="894"/>
    </location>
</feature>
<feature type="compositionally biased region" description="Basic and acidic residues" evidence="8">
    <location>
        <begin position="895"/>
        <end position="907"/>
    </location>
</feature>
<dbReference type="FunCoup" id="A0A6J2VBY5">
    <property type="interactions" value="885"/>
</dbReference>
<dbReference type="InterPro" id="IPR008160">
    <property type="entry name" value="Collagen"/>
</dbReference>
<dbReference type="Proteomes" id="UP000504632">
    <property type="component" value="Chromosome 4"/>
</dbReference>
<dbReference type="Pfam" id="PF01391">
    <property type="entry name" value="Collagen"/>
    <property type="match status" value="1"/>
</dbReference>
<feature type="coiled-coil region" evidence="7">
    <location>
        <begin position="164"/>
        <end position="191"/>
    </location>
</feature>
<comment type="subcellular location">
    <subcellularLocation>
        <location evidence="1">Secreted</location>
        <location evidence="1">Extracellular space</location>
        <location evidence="1">Extracellular matrix</location>
    </subcellularLocation>
</comment>
<evidence type="ECO:0000313" key="12">
    <source>
        <dbReference type="Proteomes" id="UP000504632"/>
    </source>
</evidence>
<protein>
    <submittedName>
        <fullName evidence="13">EMILIN-1-A</fullName>
    </submittedName>
</protein>
<dbReference type="GeneID" id="115810789"/>
<dbReference type="PROSITE" id="PS50871">
    <property type="entry name" value="C1Q"/>
    <property type="match status" value="1"/>
</dbReference>
<feature type="chain" id="PRO_5026986449" evidence="9">
    <location>
        <begin position="21"/>
        <end position="1053"/>
    </location>
</feature>
<feature type="region of interest" description="Disordered" evidence="8">
    <location>
        <begin position="847"/>
        <end position="907"/>
    </location>
</feature>